<evidence type="ECO:0000256" key="1">
    <source>
        <dbReference type="SAM" id="Phobius"/>
    </source>
</evidence>
<feature type="domain" description="START" evidence="2">
    <location>
        <begin position="141"/>
        <end position="332"/>
    </location>
</feature>
<keyword evidence="1" id="KW-1133">Transmembrane helix</keyword>
<dbReference type="Gene3D" id="3.30.530.20">
    <property type="match status" value="1"/>
</dbReference>
<accession>A0A6P6FQ09</accession>
<dbReference type="Pfam" id="PF01852">
    <property type="entry name" value="START"/>
    <property type="match status" value="1"/>
</dbReference>
<sequence>MALVSAFLEIFQRPSLVDVLGELVIFVAPLWIAVIVGVLVGWAWKPEWVSLVGRDSSVSKQESSSSSPTTSSTCFASIPSLHSLKFPFSWASDDEVHKGALPPALDSDISSSQLEQEKSTLVTQQDLQHICRLVEENDGGPAWIQMMDRSTPTMSYRAWRRDPVTGPPQYRSSTVFEDATPELVRDFFWDDEFRLKWDDMLIHASILEECPTTGTMVVHWVRKFPFFCSDREYLIGRRIWESGRSYYCVTKGVPCSSVPRRNKPRRVDLYYSSWCIRAVESKRGNGQLTACEVLLFHHEDMGIPWEIAKLGVRQGMWGAVQKIDPGLRAYQKQRASGVALSRCAFMAQINTKVSADYLRSVENASDDSIEVEKLDSSEKPLGRNIPKLLIVSGAVVLACSLDRGLLTKAVIFGVARRFAKIGRRL</sequence>
<name>A0A6P6FQ09_ZIZJJ</name>
<dbReference type="PANTHER" id="PTHR19308">
    <property type="entry name" value="PHOSPHATIDYLCHOLINE TRANSFER PROTEIN"/>
    <property type="match status" value="1"/>
</dbReference>
<dbReference type="KEGG" id="zju:107403797"/>
<dbReference type="AlphaFoldDB" id="A0A6P6FQ09"/>
<dbReference type="PANTHER" id="PTHR19308:SF58">
    <property type="entry name" value="POLYKETIDE CYCLASE_DEHYDRASE AND LIPID TRANSPORT SUPERFAMILY PROTEIN"/>
    <property type="match status" value="1"/>
</dbReference>
<keyword evidence="1" id="KW-0472">Membrane</keyword>
<evidence type="ECO:0000259" key="2">
    <source>
        <dbReference type="PROSITE" id="PS50848"/>
    </source>
</evidence>
<keyword evidence="3" id="KW-1185">Reference proteome</keyword>
<protein>
    <submittedName>
        <fullName evidence="4">Uncharacterized protein LOC107403797</fullName>
    </submittedName>
</protein>
<dbReference type="GO" id="GO:0005737">
    <property type="term" value="C:cytoplasm"/>
    <property type="evidence" value="ECO:0007669"/>
    <property type="project" value="UniProtKB-ARBA"/>
</dbReference>
<dbReference type="InterPro" id="IPR023393">
    <property type="entry name" value="START-like_dom_sf"/>
</dbReference>
<dbReference type="SUPFAM" id="SSF55961">
    <property type="entry name" value="Bet v1-like"/>
    <property type="match status" value="1"/>
</dbReference>
<dbReference type="CDD" id="cd08870">
    <property type="entry name" value="START_STARD2_7-like"/>
    <property type="match status" value="1"/>
</dbReference>
<keyword evidence="1" id="KW-0812">Transmembrane</keyword>
<dbReference type="PROSITE" id="PS50848">
    <property type="entry name" value="START"/>
    <property type="match status" value="1"/>
</dbReference>
<dbReference type="Proteomes" id="UP001652623">
    <property type="component" value="Chromosome 6"/>
</dbReference>
<reference evidence="4" key="1">
    <citation type="submission" date="2025-08" db="UniProtKB">
        <authorList>
            <consortium name="RefSeq"/>
        </authorList>
    </citation>
    <scope>IDENTIFICATION</scope>
    <source>
        <tissue evidence="4">Seedling</tissue>
    </source>
</reference>
<feature type="transmembrane region" description="Helical" evidence="1">
    <location>
        <begin position="23"/>
        <end position="44"/>
    </location>
</feature>
<evidence type="ECO:0000313" key="3">
    <source>
        <dbReference type="Proteomes" id="UP001652623"/>
    </source>
</evidence>
<evidence type="ECO:0000313" key="4">
    <source>
        <dbReference type="RefSeq" id="XP_015866197.1"/>
    </source>
</evidence>
<dbReference type="InterPro" id="IPR051213">
    <property type="entry name" value="START_lipid_transfer"/>
</dbReference>
<dbReference type="FunFam" id="3.30.530.20:FF:000006">
    <property type="entry name" value="StAR-related lipid transfer protein 7, mitochondrial"/>
    <property type="match status" value="1"/>
</dbReference>
<dbReference type="InterPro" id="IPR002913">
    <property type="entry name" value="START_lipid-bd_dom"/>
</dbReference>
<gene>
    <name evidence="4" type="primary">LOC107403797</name>
</gene>
<proteinExistence type="predicted"/>
<organism evidence="3 4">
    <name type="scientific">Ziziphus jujuba</name>
    <name type="common">Chinese jujube</name>
    <name type="synonym">Ziziphus sativa</name>
    <dbReference type="NCBI Taxonomy" id="326968"/>
    <lineage>
        <taxon>Eukaryota</taxon>
        <taxon>Viridiplantae</taxon>
        <taxon>Streptophyta</taxon>
        <taxon>Embryophyta</taxon>
        <taxon>Tracheophyta</taxon>
        <taxon>Spermatophyta</taxon>
        <taxon>Magnoliopsida</taxon>
        <taxon>eudicotyledons</taxon>
        <taxon>Gunneridae</taxon>
        <taxon>Pentapetalae</taxon>
        <taxon>rosids</taxon>
        <taxon>fabids</taxon>
        <taxon>Rosales</taxon>
        <taxon>Rhamnaceae</taxon>
        <taxon>Paliureae</taxon>
        <taxon>Ziziphus</taxon>
    </lineage>
</organism>
<dbReference type="GeneID" id="107403797"/>
<dbReference type="GO" id="GO:0008289">
    <property type="term" value="F:lipid binding"/>
    <property type="evidence" value="ECO:0007669"/>
    <property type="project" value="InterPro"/>
</dbReference>
<dbReference type="RefSeq" id="XP_015866197.1">
    <property type="nucleotide sequence ID" value="XM_016010711.4"/>
</dbReference>